<dbReference type="Gene3D" id="2.160.20.80">
    <property type="entry name" value="E3 ubiquitin-protein ligase SopA"/>
    <property type="match status" value="2"/>
</dbReference>
<dbReference type="Pfam" id="PF00805">
    <property type="entry name" value="Pentapeptide"/>
    <property type="match status" value="1"/>
</dbReference>
<keyword evidence="4" id="KW-0472">Membrane</keyword>
<dbReference type="PANTHER" id="PTHR24104">
    <property type="entry name" value="E3 UBIQUITIN-PROTEIN LIGASE NHLRC1-RELATED"/>
    <property type="match status" value="1"/>
</dbReference>
<evidence type="ECO:0000256" key="1">
    <source>
        <dbReference type="ARBA" id="ARBA00022737"/>
    </source>
</evidence>
<proteinExistence type="predicted"/>
<evidence type="ECO:0000256" key="2">
    <source>
        <dbReference type="PROSITE-ProRule" id="PRU00504"/>
    </source>
</evidence>
<dbReference type="EMBL" id="CAJOBQ010000872">
    <property type="protein sequence ID" value="CAF4428413.1"/>
    <property type="molecule type" value="Genomic_DNA"/>
</dbReference>
<dbReference type="Proteomes" id="UP000663862">
    <property type="component" value="Unassembled WGS sequence"/>
</dbReference>
<dbReference type="InterPro" id="IPR001258">
    <property type="entry name" value="NHL_repeat"/>
</dbReference>
<dbReference type="SUPFAM" id="SSF141571">
    <property type="entry name" value="Pentapeptide repeat-like"/>
    <property type="match status" value="2"/>
</dbReference>
<dbReference type="CDD" id="cd05819">
    <property type="entry name" value="NHL"/>
    <property type="match status" value="1"/>
</dbReference>
<feature type="repeat" description="NHL" evidence="2">
    <location>
        <begin position="875"/>
        <end position="912"/>
    </location>
</feature>
<reference evidence="6" key="1">
    <citation type="submission" date="2021-02" db="EMBL/GenBank/DDBJ databases">
        <authorList>
            <person name="Nowell W R."/>
        </authorList>
    </citation>
    <scope>NUCLEOTIDE SEQUENCE</scope>
</reference>
<dbReference type="AlphaFoldDB" id="A0A820QUB8"/>
<dbReference type="Gene3D" id="2.120.10.30">
    <property type="entry name" value="TolB, C-terminal domain"/>
    <property type="match status" value="3"/>
</dbReference>
<dbReference type="PROSITE" id="PS51125">
    <property type="entry name" value="NHL"/>
    <property type="match status" value="2"/>
</dbReference>
<sequence length="1012" mass="112891">MLSQERSTQTDQSLVTRPLSRLKLKDGLKFASSLLLPLALGVFTVIITFEQHNSSKQQREVDRKGSELQREQERNLTDQKYQNDRFDTYINAMAKLLEENSGSLRRNDVTSTVARVKTLNTFRQLDAHRNVQIIRFLYEAKQLTDTPENLSLDLSTAKLFNIDFRDAAVDTKLGVKKLDQISLAGIFLSNVTFADIQIRHANFSHAQFHIANFSLGLIDDANFSSASLNHANFSFGIIRNVIFESSSLRHINFSSGNIRNVTFESSSLRNINFLSVSLINVLLSSNQIDHANFTSAKLLKVSFSFGTLQNVDFSYSLVNNVDFTSATLSNVCFSHAQLVNVKFISTKLNNVSFSSTELSHPLFLNAKLHNTTFASAILASAEFSDVRASFTNFIETIALQAKFVCSILTYSNFPDSNIKRTTFVGTTLKEIDFSRANLYKVFFRNTDIEDVQLGRALSIHGAELPNGTRVHDINLINGGQLNCKHALIHGWTLRNVNVTVVMSNKSNNNCQFNIQPLSIEATMCKRINLLDKWDSRFWSYSQAEFNASMSTGVTMELRGINSNNRVVARQSLNFNVTNTRLLLSDEIRELEVFIDFTALGHGSNVIDYWFDDIKLIIIYGTYSELLRFMPIVPTDVKWVQNGVTIVGGNEQGNANNQLSRPYGVFVDDDQTVFIADMWNHRIIERQISDITDGQGSGNGNETVVLSGNETVVLGGNEHVVLGGNEHVVLGGNEHVVLGGNEHVVLGGNEHVVWSANGQLIESDSEQFVQRGHGKVVAGGNEKGGGPNQLEYPTDVLSEKETNSLIICDEGNRRVVRWSRRNGTTQGEILIDNIRCWGLAMDDQRYLYVSDIEKDEVRRYRVGNKNNTLVAGGNGKGHGLSQLSEPRYLFVDREQNVYVSDYNNHRVMKWTKDATQGIIIAGGDGEGTDKTQLYHPNGIFVDILGTLYVADTENHRVMRWAQGAKQGKLAVGGSSSGNEPNQLNEPTGLSLDLVGNLYVVDCKNQRVQQFALE</sequence>
<feature type="repeat" description="NHL" evidence="2">
    <location>
        <begin position="973"/>
        <end position="1012"/>
    </location>
</feature>
<keyword evidence="4" id="KW-0812">Transmembrane</keyword>
<evidence type="ECO:0000313" key="6">
    <source>
        <dbReference type="EMBL" id="CAF4428413.1"/>
    </source>
</evidence>
<comment type="caution">
    <text evidence="6">The sequence shown here is derived from an EMBL/GenBank/DDBJ whole genome shotgun (WGS) entry which is preliminary data.</text>
</comment>
<dbReference type="InterPro" id="IPR001646">
    <property type="entry name" value="5peptide_repeat"/>
</dbReference>
<dbReference type="Pfam" id="PF13599">
    <property type="entry name" value="Pentapeptide_4"/>
    <property type="match status" value="2"/>
</dbReference>
<dbReference type="EMBL" id="CAJNYU010003909">
    <property type="protein sequence ID" value="CAF3711457.1"/>
    <property type="molecule type" value="Genomic_DNA"/>
</dbReference>
<evidence type="ECO:0000256" key="3">
    <source>
        <dbReference type="SAM" id="MobiDB-lite"/>
    </source>
</evidence>
<evidence type="ECO:0000313" key="7">
    <source>
        <dbReference type="Proteomes" id="UP000663862"/>
    </source>
</evidence>
<evidence type="ECO:0000313" key="5">
    <source>
        <dbReference type="EMBL" id="CAF3711457.1"/>
    </source>
</evidence>
<feature type="compositionally biased region" description="Basic and acidic residues" evidence="3">
    <location>
        <begin position="57"/>
        <end position="77"/>
    </location>
</feature>
<dbReference type="InterPro" id="IPR011042">
    <property type="entry name" value="6-blade_b-propeller_TolB-like"/>
</dbReference>
<evidence type="ECO:0000256" key="4">
    <source>
        <dbReference type="SAM" id="Phobius"/>
    </source>
</evidence>
<feature type="region of interest" description="Disordered" evidence="3">
    <location>
        <begin position="56"/>
        <end position="77"/>
    </location>
</feature>
<dbReference type="GO" id="GO:0008270">
    <property type="term" value="F:zinc ion binding"/>
    <property type="evidence" value="ECO:0007669"/>
    <property type="project" value="UniProtKB-KW"/>
</dbReference>
<dbReference type="SUPFAM" id="SSF63825">
    <property type="entry name" value="YWTD domain"/>
    <property type="match status" value="1"/>
</dbReference>
<dbReference type="InterPro" id="IPR050952">
    <property type="entry name" value="TRIM-NHL_E3_ligases"/>
</dbReference>
<feature type="transmembrane region" description="Helical" evidence="4">
    <location>
        <begin position="27"/>
        <end position="49"/>
    </location>
</feature>
<dbReference type="Proteomes" id="UP000663869">
    <property type="component" value="Unassembled WGS sequence"/>
</dbReference>
<gene>
    <name evidence="5" type="ORF">FME351_LOCUS28431</name>
    <name evidence="6" type="ORF">TSG867_LOCUS15134</name>
</gene>
<dbReference type="PANTHER" id="PTHR24104:SF25">
    <property type="entry name" value="PROTEIN LIN-41"/>
    <property type="match status" value="1"/>
</dbReference>
<name>A0A820QUB8_9BILA</name>
<keyword evidence="1" id="KW-0677">Repeat</keyword>
<accession>A0A820QUB8</accession>
<dbReference type="SUPFAM" id="SSF50956">
    <property type="entry name" value="Thermostable phytase (3-phytase)"/>
    <property type="match status" value="1"/>
</dbReference>
<organism evidence="6 7">
    <name type="scientific">Rotaria socialis</name>
    <dbReference type="NCBI Taxonomy" id="392032"/>
    <lineage>
        <taxon>Eukaryota</taxon>
        <taxon>Metazoa</taxon>
        <taxon>Spiralia</taxon>
        <taxon>Gnathifera</taxon>
        <taxon>Rotifera</taxon>
        <taxon>Eurotatoria</taxon>
        <taxon>Bdelloidea</taxon>
        <taxon>Philodinida</taxon>
        <taxon>Philodinidae</taxon>
        <taxon>Rotaria</taxon>
    </lineage>
</organism>
<protein>
    <submittedName>
        <fullName evidence="6">Uncharacterized protein</fullName>
    </submittedName>
</protein>
<keyword evidence="4" id="KW-1133">Transmembrane helix</keyword>
<dbReference type="Pfam" id="PF01436">
    <property type="entry name" value="NHL"/>
    <property type="match status" value="1"/>
</dbReference>